<organism evidence="2 3">
    <name type="scientific">Prunus yedoensis var. nudiflora</name>
    <dbReference type="NCBI Taxonomy" id="2094558"/>
    <lineage>
        <taxon>Eukaryota</taxon>
        <taxon>Viridiplantae</taxon>
        <taxon>Streptophyta</taxon>
        <taxon>Embryophyta</taxon>
        <taxon>Tracheophyta</taxon>
        <taxon>Spermatophyta</taxon>
        <taxon>Magnoliopsida</taxon>
        <taxon>eudicotyledons</taxon>
        <taxon>Gunneridae</taxon>
        <taxon>Pentapetalae</taxon>
        <taxon>rosids</taxon>
        <taxon>fabids</taxon>
        <taxon>Rosales</taxon>
        <taxon>Rosaceae</taxon>
        <taxon>Amygdaloideae</taxon>
        <taxon>Amygdaleae</taxon>
        <taxon>Prunus</taxon>
    </lineage>
</organism>
<comment type="caution">
    <text evidence="2">The sequence shown here is derived from an EMBL/GenBank/DDBJ whole genome shotgun (WGS) entry which is preliminary data.</text>
</comment>
<dbReference type="PANTHER" id="PTHR32208">
    <property type="entry name" value="SECRETED PROTEIN-RELATED"/>
    <property type="match status" value="1"/>
</dbReference>
<evidence type="ECO:0000259" key="1">
    <source>
        <dbReference type="Pfam" id="PF07250"/>
    </source>
</evidence>
<dbReference type="Pfam" id="PF07250">
    <property type="entry name" value="Glyoxal_oxid_N"/>
    <property type="match status" value="1"/>
</dbReference>
<dbReference type="Gene3D" id="2.130.10.80">
    <property type="entry name" value="Galactose oxidase/kelch, beta-propeller"/>
    <property type="match status" value="1"/>
</dbReference>
<name>A0A314YY17_PRUYE</name>
<accession>A0A314YY17</accession>
<dbReference type="InterPro" id="IPR009880">
    <property type="entry name" value="Glyoxal_oxidase_N"/>
</dbReference>
<dbReference type="AlphaFoldDB" id="A0A314YY17"/>
<evidence type="ECO:0000313" key="2">
    <source>
        <dbReference type="EMBL" id="PQQ11433.1"/>
    </source>
</evidence>
<evidence type="ECO:0000313" key="3">
    <source>
        <dbReference type="Proteomes" id="UP000250321"/>
    </source>
</evidence>
<proteinExistence type="predicted"/>
<reference evidence="2 3" key="1">
    <citation type="submission" date="2018-02" db="EMBL/GenBank/DDBJ databases">
        <title>Draft genome of wild Prunus yedoensis var. nudiflora.</title>
        <authorList>
            <person name="Baek S."/>
            <person name="Kim J.-H."/>
            <person name="Choi K."/>
            <person name="Kim G.-B."/>
            <person name="Cho A."/>
            <person name="Jang H."/>
            <person name="Shin C.-H."/>
            <person name="Yu H.-J."/>
            <person name="Mun J.-H."/>
        </authorList>
    </citation>
    <scope>NUCLEOTIDE SEQUENCE [LARGE SCALE GENOMIC DNA]</scope>
    <source>
        <strain evidence="3">cv. Jeju island</strain>
        <tissue evidence="2">Leaf</tissue>
    </source>
</reference>
<keyword evidence="3" id="KW-1185">Reference proteome</keyword>
<dbReference type="Proteomes" id="UP000250321">
    <property type="component" value="Unassembled WGS sequence"/>
</dbReference>
<dbReference type="SUPFAM" id="SSF50965">
    <property type="entry name" value="Galactose oxidase, central domain"/>
    <property type="match status" value="1"/>
</dbReference>
<feature type="domain" description="Glyoxal oxidase N-terminal" evidence="1">
    <location>
        <begin position="1"/>
        <end position="151"/>
    </location>
</feature>
<dbReference type="OrthoDB" id="2019572at2759"/>
<sequence>MVCGGAPRNSFVLASRGEFIDALRTCGRLKVSDQKPYWVMEEMPVPRVMADMLLLPTGDVVIINGAALGTAGWEYGRDPVTKPVIYRPSENPNRRFSVMAGSQRPRLYHSAAVLVPDGRVLVGGSNPHVYYNSTDVEYPTDLSLEAFSPPYMSVKYEPVRPRIVSVKEVFGYGSSFPLRSPCPSSCL</sequence>
<dbReference type="PANTHER" id="PTHR32208:SF71">
    <property type="entry name" value="GLYOXAL OXIDASE-RELATED PROTEIN"/>
    <property type="match status" value="1"/>
</dbReference>
<dbReference type="EMBL" id="PJQY01000397">
    <property type="protein sequence ID" value="PQQ11433.1"/>
    <property type="molecule type" value="Genomic_DNA"/>
</dbReference>
<protein>
    <submittedName>
        <fullName evidence="2">WSC domain-containing protein</fullName>
    </submittedName>
</protein>
<dbReference type="InterPro" id="IPR011043">
    <property type="entry name" value="Gal_Oxase/kelch_b-propeller"/>
</dbReference>
<gene>
    <name evidence="2" type="ORF">Pyn_34587</name>
</gene>
<dbReference type="InterPro" id="IPR037293">
    <property type="entry name" value="Gal_Oxidase_central_sf"/>
</dbReference>
<dbReference type="STRING" id="2094558.A0A314YY17"/>